<comment type="catalytic activity">
    <reaction evidence="1">
        <text>RNA(n) + a ribonucleoside 5'-triphosphate = RNA(n+1) + diphosphate</text>
        <dbReference type="Rhea" id="RHEA:21248"/>
        <dbReference type="Rhea" id="RHEA-COMP:14527"/>
        <dbReference type="Rhea" id="RHEA-COMP:17342"/>
        <dbReference type="ChEBI" id="CHEBI:33019"/>
        <dbReference type="ChEBI" id="CHEBI:61557"/>
        <dbReference type="ChEBI" id="CHEBI:140395"/>
        <dbReference type="EC" id="2.7.7.48"/>
    </reaction>
</comment>
<keyword evidence="1" id="KW-0696">RNA-directed RNA polymerase</keyword>
<dbReference type="EMBL" id="MU167401">
    <property type="protein sequence ID" value="KAG0141126.1"/>
    <property type="molecule type" value="Genomic_DNA"/>
</dbReference>
<dbReference type="OrthoDB" id="6513042at2759"/>
<dbReference type="InterPro" id="IPR007855">
    <property type="entry name" value="RDRP"/>
</dbReference>
<dbReference type="PANTHER" id="PTHR23079:SF55">
    <property type="entry name" value="RNA-DIRECTED RNA POLYMERASE"/>
    <property type="match status" value="1"/>
</dbReference>
<dbReference type="Pfam" id="PF05183">
    <property type="entry name" value="RdRP"/>
    <property type="match status" value="2"/>
</dbReference>
<comment type="caution">
    <text evidence="3">The sequence shown here is derived from an EMBL/GenBank/DDBJ whole genome shotgun (WGS) entry which is preliminary data.</text>
</comment>
<dbReference type="PANTHER" id="PTHR23079">
    <property type="entry name" value="RNA-DEPENDENT RNA POLYMERASE"/>
    <property type="match status" value="1"/>
</dbReference>
<organism evidence="3 4">
    <name type="scientific">Cronartium quercuum f. sp. fusiforme G11</name>
    <dbReference type="NCBI Taxonomy" id="708437"/>
    <lineage>
        <taxon>Eukaryota</taxon>
        <taxon>Fungi</taxon>
        <taxon>Dikarya</taxon>
        <taxon>Basidiomycota</taxon>
        <taxon>Pucciniomycotina</taxon>
        <taxon>Pucciniomycetes</taxon>
        <taxon>Pucciniales</taxon>
        <taxon>Coleosporiaceae</taxon>
        <taxon>Cronartium</taxon>
    </lineage>
</organism>
<comment type="similarity">
    <text evidence="1">Belongs to the RdRP family.</text>
</comment>
<dbReference type="GO" id="GO:0003723">
    <property type="term" value="F:RNA binding"/>
    <property type="evidence" value="ECO:0007669"/>
    <property type="project" value="UniProtKB-KW"/>
</dbReference>
<keyword evidence="1" id="KW-0808">Transferase</keyword>
<proteinExistence type="inferred from homology"/>
<evidence type="ECO:0000259" key="2">
    <source>
        <dbReference type="Pfam" id="PF05183"/>
    </source>
</evidence>
<evidence type="ECO:0000313" key="4">
    <source>
        <dbReference type="Proteomes" id="UP000886653"/>
    </source>
</evidence>
<gene>
    <name evidence="3" type="ORF">CROQUDRAFT_686970</name>
</gene>
<feature type="domain" description="RDRP core" evidence="2">
    <location>
        <begin position="3"/>
        <end position="89"/>
    </location>
</feature>
<evidence type="ECO:0000313" key="3">
    <source>
        <dbReference type="EMBL" id="KAG0141126.1"/>
    </source>
</evidence>
<accession>A0A9P6T6R6</accession>
<keyword evidence="1" id="KW-0548">Nucleotidyltransferase</keyword>
<evidence type="ECO:0000256" key="1">
    <source>
        <dbReference type="RuleBase" id="RU363098"/>
    </source>
</evidence>
<dbReference type="GO" id="GO:0031380">
    <property type="term" value="C:nuclear RNA-directed RNA polymerase complex"/>
    <property type="evidence" value="ECO:0007669"/>
    <property type="project" value="TreeGrafter"/>
</dbReference>
<sequence>MQSFITITIRDETGLRLRVNRDVEISSLLKYKHLDILLHGLKLHGRVFEFFYSTFASREHHAWFVCPFYKASPITAALIRHKLGDVSNVISLDLAQQVNEALSAGMPLCKRKDQACSTCFQIRLGGFRVYSVNSVLNKSCIHVRPSMDKFSAPESFTLDIADTFTRPVPANLIYPMIKVLEDLGIHE</sequence>
<keyword evidence="1" id="KW-0694">RNA-binding</keyword>
<keyword evidence="4" id="KW-1185">Reference proteome</keyword>
<dbReference type="EC" id="2.7.7.48" evidence="1"/>
<reference evidence="3" key="1">
    <citation type="submission" date="2013-11" db="EMBL/GenBank/DDBJ databases">
        <title>Genome sequence of the fusiform rust pathogen reveals effectors for host alternation and coevolution with pine.</title>
        <authorList>
            <consortium name="DOE Joint Genome Institute"/>
            <person name="Smith K."/>
            <person name="Pendleton A."/>
            <person name="Kubisiak T."/>
            <person name="Anderson C."/>
            <person name="Salamov A."/>
            <person name="Aerts A."/>
            <person name="Riley R."/>
            <person name="Clum A."/>
            <person name="Lindquist E."/>
            <person name="Ence D."/>
            <person name="Campbell M."/>
            <person name="Kronenberg Z."/>
            <person name="Feau N."/>
            <person name="Dhillon B."/>
            <person name="Hamelin R."/>
            <person name="Burleigh J."/>
            <person name="Smith J."/>
            <person name="Yandell M."/>
            <person name="Nelson C."/>
            <person name="Grigoriev I."/>
            <person name="Davis J."/>
        </authorList>
    </citation>
    <scope>NUCLEOTIDE SEQUENCE</scope>
    <source>
        <strain evidence="3">G11</strain>
    </source>
</reference>
<dbReference type="GO" id="GO:0030422">
    <property type="term" value="P:siRNA processing"/>
    <property type="evidence" value="ECO:0007669"/>
    <property type="project" value="TreeGrafter"/>
</dbReference>
<dbReference type="AlphaFoldDB" id="A0A9P6T6R6"/>
<protein>
    <recommendedName>
        <fullName evidence="1">RNA-dependent RNA polymerase</fullName>
        <ecNumber evidence="1">2.7.7.48</ecNumber>
    </recommendedName>
</protein>
<dbReference type="GO" id="GO:0003968">
    <property type="term" value="F:RNA-directed RNA polymerase activity"/>
    <property type="evidence" value="ECO:0007669"/>
    <property type="project" value="UniProtKB-KW"/>
</dbReference>
<feature type="domain" description="RDRP core" evidence="2">
    <location>
        <begin position="90"/>
        <end position="186"/>
    </location>
</feature>
<dbReference type="Proteomes" id="UP000886653">
    <property type="component" value="Unassembled WGS sequence"/>
</dbReference>
<name>A0A9P6T6R6_9BASI</name>
<dbReference type="InterPro" id="IPR057596">
    <property type="entry name" value="RDRP_core"/>
</dbReference>